<dbReference type="EMBL" id="UGTI01000001">
    <property type="protein sequence ID" value="SUB78385.1"/>
    <property type="molecule type" value="Genomic_DNA"/>
</dbReference>
<gene>
    <name evidence="1" type="ORF">NCTC13100_01551</name>
</gene>
<protein>
    <submittedName>
        <fullName evidence="1">Uncharacterized protein</fullName>
    </submittedName>
</protein>
<name>A0A379DKV2_9PORP</name>
<accession>A0A379DKV2</accession>
<dbReference type="RefSeq" id="WP_018360131.1">
    <property type="nucleotide sequence ID" value="NZ_UGTI01000001.1"/>
</dbReference>
<evidence type="ECO:0000313" key="2">
    <source>
        <dbReference type="Proteomes" id="UP000254263"/>
    </source>
</evidence>
<sequence>MFIKKIGSDDSIEATRCEFETIRQLKPEINVLHHLIHSTTEDCFIFSLPAHSGITGT</sequence>
<dbReference type="Proteomes" id="UP000254263">
    <property type="component" value="Unassembled WGS sequence"/>
</dbReference>
<evidence type="ECO:0000313" key="1">
    <source>
        <dbReference type="EMBL" id="SUB78385.1"/>
    </source>
</evidence>
<dbReference type="AlphaFoldDB" id="A0A379DKV2"/>
<reference evidence="1 2" key="1">
    <citation type="submission" date="2018-06" db="EMBL/GenBank/DDBJ databases">
        <authorList>
            <consortium name="Pathogen Informatics"/>
            <person name="Doyle S."/>
        </authorList>
    </citation>
    <scope>NUCLEOTIDE SEQUENCE [LARGE SCALE GENOMIC DNA]</scope>
    <source>
        <strain evidence="1 2">NCTC13100</strain>
    </source>
</reference>
<proteinExistence type="predicted"/>
<organism evidence="1 2">
    <name type="scientific">Porphyromonas macacae</name>
    <dbReference type="NCBI Taxonomy" id="28115"/>
    <lineage>
        <taxon>Bacteria</taxon>
        <taxon>Pseudomonadati</taxon>
        <taxon>Bacteroidota</taxon>
        <taxon>Bacteroidia</taxon>
        <taxon>Bacteroidales</taxon>
        <taxon>Porphyromonadaceae</taxon>
        <taxon>Porphyromonas</taxon>
    </lineage>
</organism>